<dbReference type="EMBL" id="AAXU02000001">
    <property type="protein sequence ID" value="EAZ82810.1"/>
    <property type="molecule type" value="Genomic_DNA"/>
</dbReference>
<organism evidence="1 2">
    <name type="scientific">Algoriphagus machipongonensis</name>
    <dbReference type="NCBI Taxonomy" id="388413"/>
    <lineage>
        <taxon>Bacteria</taxon>
        <taxon>Pseudomonadati</taxon>
        <taxon>Bacteroidota</taxon>
        <taxon>Cytophagia</taxon>
        <taxon>Cytophagales</taxon>
        <taxon>Cyclobacteriaceae</taxon>
        <taxon>Algoriphagus</taxon>
    </lineage>
</organism>
<dbReference type="AlphaFoldDB" id="A3HSJ2"/>
<gene>
    <name evidence="1" type="ORF">ALPR1_11355</name>
</gene>
<keyword evidence="2" id="KW-1185">Reference proteome</keyword>
<comment type="caution">
    <text evidence="1">The sequence shown here is derived from an EMBL/GenBank/DDBJ whole genome shotgun (WGS) entry which is preliminary data.</text>
</comment>
<dbReference type="HOGENOM" id="CLU_1665719_0_0_10"/>
<proteinExistence type="predicted"/>
<evidence type="ECO:0000313" key="2">
    <source>
        <dbReference type="Proteomes" id="UP000003919"/>
    </source>
</evidence>
<protein>
    <submittedName>
        <fullName evidence="1">Uncharacterized protein</fullName>
    </submittedName>
</protein>
<evidence type="ECO:0000313" key="1">
    <source>
        <dbReference type="EMBL" id="EAZ82810.1"/>
    </source>
</evidence>
<dbReference type="Proteomes" id="UP000003919">
    <property type="component" value="Unassembled WGS sequence"/>
</dbReference>
<accession>A3HSJ2</accession>
<dbReference type="eggNOG" id="ENOG5033KIT">
    <property type="taxonomic scope" value="Bacteria"/>
</dbReference>
<dbReference type="OrthoDB" id="1467833at2"/>
<name>A3HSJ2_9BACT</name>
<reference evidence="1 2" key="1">
    <citation type="journal article" date="2011" name="J. Bacteriol.">
        <title>Complete genome sequence of Algoriphagus sp. PR1, bacterial prey of a colony-forming choanoflagellate.</title>
        <authorList>
            <person name="Alegado R.A."/>
            <person name="Ferriera S."/>
            <person name="Nusbaum C."/>
            <person name="Young S.K."/>
            <person name="Zeng Q."/>
            <person name="Imamovic A."/>
            <person name="Fairclough S.R."/>
            <person name="King N."/>
        </authorList>
    </citation>
    <scope>NUCLEOTIDE SEQUENCE [LARGE SCALE GENOMIC DNA]</scope>
    <source>
        <strain evidence="1 2">PR1</strain>
    </source>
</reference>
<sequence>MRAFFIIPLLFFIFISTTNRSYGQGSDTPVPFFKNSLQGSLGFAGLYGAATSNYERLLTQPTGKWVTATYLRFGIGAYGSWGGKGNYTYLQYGFFTGKKGSHFEFSAGPNIGFNEEYSDTPIIAASTGYRMQNPGKHFMLRAGIGVPESLYFGLGWSF</sequence>
<dbReference type="RefSeq" id="WP_008200633.1">
    <property type="nucleotide sequence ID" value="NZ_CM001023.1"/>
</dbReference>